<sequence length="1096" mass="125609">MVKIHPPEIQSLLFYPVKERTPGQNEIKTSHYNPWTFVFVNLWEQFHRFANYFFVYIAILQAIPQVSSLDPVMGFVGLFFMLGISMVKAGLEDYRRHKADAEINNRLITLWRSSGIHEQIKWIDIQPGDILIIEDDTEFPADCLVIEASSSDKRCRIQTCALDGETDLKYKRNIVDDIDLKNETFCIEMSPPTPSLTVFNGSLILSNSTKYGLSLNNFIPRGCVLKKTKSALVLVVYTGENTKIIMNSSKPQYKSTELDRFLSYFVIYSMIFLVVISVVLTVCSFFYSKRNINNGYLELEEMGNVFYVATVFSWHLVLNNMIPLSLYSSLDIVRFIISFMFSKDNELMDENGRRCICRNSDLVYTIGRITHIFSDKTGTLTKNLMTFKIVGFSNVVLGIDMEQINREKMNETYSFSTIDEERSSTLHKREKIDEEKLFTFSEDDFQFIRENIDQNEEILFFIYTIVLCNNAITSANPGYYDISVIRSVYPDFEFDYELPPPQVVADFPYTITYLTGSPDELCLLHIARECGYILYDSHGSTVKVIINGELKEFYRPVVFDYSSKRKRGSCIAKIDDRFFMLMKGADSVISEICTNNEDNLFDYVQYTAECGLRTLVYAIKEIDDVSSIIDRYNRIKTMAVGEEEALESLSNEVEIGLKVISFTGVNDELQDDVELTLRRLIMGNIKVWMLTGDKLSTALKIGKTTELISMNDDIVVLTYEDCQDHFKKLDDINYEKTVIALEGATFRSFLTDGEVINEFFQYASLCPAVIIARCEPSQKGDVVRSFKKFNKKNYVLAVGDGANDVDMIRCADVGVGVEGKEGSEAVMSSDFSIPSFQYLSSLLLVYGHWCVRRITLLVGMTLYKNLILAVFQIFYGFYNGFSATDTFDSAFITLYNLFFTIPQLFFGCVYEQDLSAKYLLAVPQIYKENQKRGGLTAKTVFYYYVLAVFHSAIVFFCALYINANVVLNYSGVTFDYVIFTQIVGWCVLIMFTCTLITKFRTFTYLHLILYLFSVLVYLLVEVIYSCFNQMFHAVVPIIFSAKRAWLTIPLCIGVSLIFDLMATFFTNFCTKPLSNAVAELEYVERNGRAYFSSKFF</sequence>
<keyword evidence="6 8" id="KW-1133">Transmembrane helix</keyword>
<dbReference type="InterPro" id="IPR023214">
    <property type="entry name" value="HAD_sf"/>
</dbReference>
<dbReference type="InterPro" id="IPR036412">
    <property type="entry name" value="HAD-like_sf"/>
</dbReference>
<dbReference type="SFLD" id="SFLDG00002">
    <property type="entry name" value="C1.7:_P-type_atpase_like"/>
    <property type="match status" value="1"/>
</dbReference>
<dbReference type="InterPro" id="IPR032631">
    <property type="entry name" value="P-type_ATPase_N"/>
</dbReference>
<evidence type="ECO:0008006" key="13">
    <source>
        <dbReference type="Google" id="ProtNLM"/>
    </source>
</evidence>
<keyword evidence="7 8" id="KW-0472">Membrane</keyword>
<feature type="transmembrane region" description="Helical" evidence="8">
    <location>
        <begin position="261"/>
        <end position="287"/>
    </location>
</feature>
<dbReference type="SUPFAM" id="SSF81660">
    <property type="entry name" value="Metal cation-transporting ATPase, ATP-binding domain N"/>
    <property type="match status" value="1"/>
</dbReference>
<dbReference type="Gene3D" id="3.40.50.1000">
    <property type="entry name" value="HAD superfamily/HAD-like"/>
    <property type="match status" value="2"/>
</dbReference>
<dbReference type="SUPFAM" id="SSF81665">
    <property type="entry name" value="Calcium ATPase, transmembrane domain M"/>
    <property type="match status" value="1"/>
</dbReference>
<dbReference type="InterPro" id="IPR008250">
    <property type="entry name" value="ATPase_P-typ_transduc_dom_A_sf"/>
</dbReference>
<protein>
    <recommendedName>
        <fullName evidence="13">Phospholipid-transporting ATPase</fullName>
    </recommendedName>
</protein>
<keyword evidence="4" id="KW-0460">Magnesium</keyword>
<dbReference type="SUPFAM" id="SSF56784">
    <property type="entry name" value="HAD-like"/>
    <property type="match status" value="1"/>
</dbReference>
<feature type="transmembrane region" description="Helical" evidence="8">
    <location>
        <begin position="72"/>
        <end position="91"/>
    </location>
</feature>
<gene>
    <name evidence="11" type="ORF">M9Y10_004070</name>
</gene>
<evidence type="ECO:0000313" key="11">
    <source>
        <dbReference type="EMBL" id="KAK8881335.1"/>
    </source>
</evidence>
<evidence type="ECO:0000256" key="2">
    <source>
        <dbReference type="ARBA" id="ARBA00022692"/>
    </source>
</evidence>
<feature type="transmembrane region" description="Helical" evidence="8">
    <location>
        <begin position="1044"/>
        <end position="1065"/>
    </location>
</feature>
<dbReference type="Pfam" id="PF16212">
    <property type="entry name" value="PhoLip_ATPase_C"/>
    <property type="match status" value="1"/>
</dbReference>
<dbReference type="InterPro" id="IPR018303">
    <property type="entry name" value="ATPase_P-typ_P_site"/>
</dbReference>
<dbReference type="PANTHER" id="PTHR24092:SF218">
    <property type="entry name" value="PHOSPHOLIPID-TRANSPORTING ATPASE"/>
    <property type="match status" value="1"/>
</dbReference>
<feature type="transmembrane region" description="Helical" evidence="8">
    <location>
        <begin position="941"/>
        <end position="961"/>
    </location>
</feature>
<feature type="transmembrane region" description="Helical" evidence="8">
    <location>
        <begin position="307"/>
        <end position="330"/>
    </location>
</feature>
<dbReference type="SFLD" id="SFLDF00027">
    <property type="entry name" value="p-type_atpase"/>
    <property type="match status" value="1"/>
</dbReference>
<dbReference type="InterPro" id="IPR044492">
    <property type="entry name" value="P_typ_ATPase_HD_dom"/>
</dbReference>
<feature type="domain" description="P-type ATPase C-terminal" evidence="10">
    <location>
        <begin position="826"/>
        <end position="1069"/>
    </location>
</feature>
<evidence type="ECO:0000256" key="7">
    <source>
        <dbReference type="ARBA" id="ARBA00023136"/>
    </source>
</evidence>
<reference evidence="11 12" key="1">
    <citation type="submission" date="2024-04" db="EMBL/GenBank/DDBJ databases">
        <title>Tritrichomonas musculus Genome.</title>
        <authorList>
            <person name="Alves-Ferreira E."/>
            <person name="Grigg M."/>
            <person name="Lorenzi H."/>
            <person name="Galac M."/>
        </authorList>
    </citation>
    <scope>NUCLEOTIDE SEQUENCE [LARGE SCALE GENOMIC DNA]</scope>
    <source>
        <strain evidence="11 12">EAF2021</strain>
    </source>
</reference>
<evidence type="ECO:0000256" key="3">
    <source>
        <dbReference type="ARBA" id="ARBA00022723"/>
    </source>
</evidence>
<dbReference type="SUPFAM" id="SSF81653">
    <property type="entry name" value="Calcium ATPase, transduction domain A"/>
    <property type="match status" value="1"/>
</dbReference>
<feature type="transmembrane region" description="Helical" evidence="8">
    <location>
        <begin position="49"/>
        <end position="66"/>
    </location>
</feature>
<evidence type="ECO:0000259" key="10">
    <source>
        <dbReference type="Pfam" id="PF16212"/>
    </source>
</evidence>
<keyword evidence="12" id="KW-1185">Reference proteome</keyword>
<organism evidence="11 12">
    <name type="scientific">Tritrichomonas musculus</name>
    <dbReference type="NCBI Taxonomy" id="1915356"/>
    <lineage>
        <taxon>Eukaryota</taxon>
        <taxon>Metamonada</taxon>
        <taxon>Parabasalia</taxon>
        <taxon>Tritrichomonadida</taxon>
        <taxon>Tritrichomonadidae</taxon>
        <taxon>Tritrichomonas</taxon>
    </lineage>
</organism>
<comment type="subcellular location">
    <subcellularLocation>
        <location evidence="1">Membrane</location>
        <topology evidence="1">Multi-pass membrane protein</topology>
    </subcellularLocation>
</comment>
<dbReference type="NCBIfam" id="TIGR01494">
    <property type="entry name" value="ATPase_P-type"/>
    <property type="match status" value="1"/>
</dbReference>
<dbReference type="PRINTS" id="PR00119">
    <property type="entry name" value="CATATPASE"/>
</dbReference>
<evidence type="ECO:0000256" key="8">
    <source>
        <dbReference type="SAM" id="Phobius"/>
    </source>
</evidence>
<dbReference type="InterPro" id="IPR023299">
    <property type="entry name" value="ATPase_P-typ_cyto_dom_N"/>
</dbReference>
<name>A0ABR2JRC6_9EUKA</name>
<evidence type="ECO:0000313" key="12">
    <source>
        <dbReference type="Proteomes" id="UP001470230"/>
    </source>
</evidence>
<dbReference type="InterPro" id="IPR032630">
    <property type="entry name" value="P_typ_ATPase_c"/>
</dbReference>
<keyword evidence="5" id="KW-1278">Translocase</keyword>
<feature type="transmembrane region" description="Helical" evidence="8">
    <location>
        <begin position="1004"/>
        <end position="1024"/>
    </location>
</feature>
<dbReference type="Pfam" id="PF13246">
    <property type="entry name" value="Cation_ATPase"/>
    <property type="match status" value="1"/>
</dbReference>
<dbReference type="Gene3D" id="3.40.1110.10">
    <property type="entry name" value="Calcium-transporting ATPase, cytoplasmic domain N"/>
    <property type="match status" value="2"/>
</dbReference>
<feature type="transmembrane region" description="Helical" evidence="8">
    <location>
        <begin position="976"/>
        <end position="997"/>
    </location>
</feature>
<evidence type="ECO:0000256" key="5">
    <source>
        <dbReference type="ARBA" id="ARBA00022967"/>
    </source>
</evidence>
<keyword evidence="3" id="KW-0479">Metal-binding</keyword>
<accession>A0ABR2JRC6</accession>
<dbReference type="PROSITE" id="PS00154">
    <property type="entry name" value="ATPASE_E1_E2"/>
    <property type="match status" value="1"/>
</dbReference>
<evidence type="ECO:0000259" key="9">
    <source>
        <dbReference type="Pfam" id="PF16209"/>
    </source>
</evidence>
<evidence type="ECO:0000256" key="1">
    <source>
        <dbReference type="ARBA" id="ARBA00004141"/>
    </source>
</evidence>
<evidence type="ECO:0000256" key="4">
    <source>
        <dbReference type="ARBA" id="ARBA00022842"/>
    </source>
</evidence>
<dbReference type="PANTHER" id="PTHR24092">
    <property type="entry name" value="PROBABLE PHOSPHOLIPID-TRANSPORTING ATPASE"/>
    <property type="match status" value="1"/>
</dbReference>
<evidence type="ECO:0000256" key="6">
    <source>
        <dbReference type="ARBA" id="ARBA00022989"/>
    </source>
</evidence>
<dbReference type="InterPro" id="IPR023298">
    <property type="entry name" value="ATPase_P-typ_TM_dom_sf"/>
</dbReference>
<dbReference type="EMBL" id="JAPFFF010000010">
    <property type="protein sequence ID" value="KAK8881335.1"/>
    <property type="molecule type" value="Genomic_DNA"/>
</dbReference>
<dbReference type="Gene3D" id="1.20.1110.10">
    <property type="entry name" value="Calcium-transporting ATPase, transmembrane domain"/>
    <property type="match status" value="1"/>
</dbReference>
<feature type="domain" description="P-type ATPase N-terminal" evidence="9">
    <location>
        <begin position="24"/>
        <end position="73"/>
    </location>
</feature>
<proteinExistence type="predicted"/>
<dbReference type="SFLD" id="SFLDS00003">
    <property type="entry name" value="Haloacid_Dehalogenase"/>
    <property type="match status" value="1"/>
</dbReference>
<dbReference type="InterPro" id="IPR001757">
    <property type="entry name" value="P_typ_ATPase"/>
</dbReference>
<dbReference type="Gene3D" id="2.70.150.10">
    <property type="entry name" value="Calcium-transporting ATPase, cytoplasmic transduction domain A"/>
    <property type="match status" value="1"/>
</dbReference>
<feature type="transmembrane region" description="Helical" evidence="8">
    <location>
        <begin position="854"/>
        <end position="878"/>
    </location>
</feature>
<dbReference type="Pfam" id="PF16209">
    <property type="entry name" value="PhoLip_ATPase_N"/>
    <property type="match status" value="1"/>
</dbReference>
<dbReference type="Proteomes" id="UP001470230">
    <property type="component" value="Unassembled WGS sequence"/>
</dbReference>
<comment type="caution">
    <text evidence="11">The sequence shown here is derived from an EMBL/GenBank/DDBJ whole genome shotgun (WGS) entry which is preliminary data.</text>
</comment>
<feature type="transmembrane region" description="Helical" evidence="8">
    <location>
        <begin position="890"/>
        <end position="910"/>
    </location>
</feature>
<keyword evidence="2 8" id="KW-0812">Transmembrane</keyword>